<reference evidence="3" key="1">
    <citation type="journal article" date="2019" name="Int. J. Syst. Evol. Microbiol.">
        <title>The Global Catalogue of Microorganisms (GCM) 10K type strain sequencing project: providing services to taxonomists for standard genome sequencing and annotation.</title>
        <authorList>
            <consortium name="The Broad Institute Genomics Platform"/>
            <consortium name="The Broad Institute Genome Sequencing Center for Infectious Disease"/>
            <person name="Wu L."/>
            <person name="Ma J."/>
        </authorList>
    </citation>
    <scope>NUCLEOTIDE SEQUENCE [LARGE SCALE GENOMIC DNA]</scope>
    <source>
        <strain evidence="3">JCM 9377</strain>
    </source>
</reference>
<dbReference type="Pfam" id="PF00350">
    <property type="entry name" value="Dynamin_N"/>
    <property type="match status" value="1"/>
</dbReference>
<gene>
    <name evidence="2" type="ORF">GCM10010468_61750</name>
</gene>
<dbReference type="InterPro" id="IPR045063">
    <property type="entry name" value="Dynamin_N"/>
</dbReference>
<dbReference type="RefSeq" id="WP_344835371.1">
    <property type="nucleotide sequence ID" value="NZ_BAAAUV010000021.1"/>
</dbReference>
<evidence type="ECO:0000259" key="1">
    <source>
        <dbReference type="Pfam" id="PF00350"/>
    </source>
</evidence>
<dbReference type="EMBL" id="BAAAUV010000021">
    <property type="protein sequence ID" value="GAA3230926.1"/>
    <property type="molecule type" value="Genomic_DNA"/>
</dbReference>
<dbReference type="InterPro" id="IPR027417">
    <property type="entry name" value="P-loop_NTPase"/>
</dbReference>
<accession>A0ABP6QL52</accession>
<dbReference type="Gene3D" id="3.40.50.300">
    <property type="entry name" value="P-loop containing nucleotide triphosphate hydrolases"/>
    <property type="match status" value="1"/>
</dbReference>
<dbReference type="SUPFAM" id="SSF52540">
    <property type="entry name" value="P-loop containing nucleoside triphosphate hydrolases"/>
    <property type="match status" value="1"/>
</dbReference>
<feature type="domain" description="Dynamin N-terminal" evidence="1">
    <location>
        <begin position="54"/>
        <end position="164"/>
    </location>
</feature>
<protein>
    <submittedName>
        <fullName evidence="2">50S ribosome-binding GTPase</fullName>
    </submittedName>
</protein>
<evidence type="ECO:0000313" key="3">
    <source>
        <dbReference type="Proteomes" id="UP001501237"/>
    </source>
</evidence>
<proteinExistence type="predicted"/>
<dbReference type="Proteomes" id="UP001501237">
    <property type="component" value="Unassembled WGS sequence"/>
</dbReference>
<sequence>MSSESEPAWDRGLPAADGIISACERAALSGGPPLAPLAAAVAAARTKLGQPMRLAVAGQIKRGKSTIVNALLGADLAATGPAELTFTVNEFHDARTPRIMVHYRNGDSEEFPPEQLHALTVRDAADVERLRRIRRVEYGLPNPLLEKFRLIDTPGLASVHAQDSANAMDALGISGFTSETERADIGSALKAMDRTAEEVGTDSAAELDAADAVLYLFSRGLHERDSAALTDFLGPSAASLTPLKAFGVLSKCDQYWPPGAGGSGPSDPMTYDPLAEGARLAQRCMERPENRRLFFTLVPVSGLVALAAQTLGPEEFGWLEELARADQRWLADELGDAGYFASEERLPRIPLGRAERSVLIRRLGPWGVHLAARHLRDGLGEAEVRERLVRDSGVARLRELVVGHFGARATLIKLDHGLRGVSREVTRCRGEAFANGVEAPEQAGRVAGLVQWLRAQEPGFDELHVLGDHYNGRLRLTDAEVADLLTVTGEYGGGTAARLGLPAGASPDDQLRTARDKAGAWARRERDPMLDRHTRNAAEVLRRAYELLAHLTGGNR</sequence>
<evidence type="ECO:0000313" key="2">
    <source>
        <dbReference type="EMBL" id="GAA3230926.1"/>
    </source>
</evidence>
<organism evidence="2 3">
    <name type="scientific">Actinocorallia longicatena</name>
    <dbReference type="NCBI Taxonomy" id="111803"/>
    <lineage>
        <taxon>Bacteria</taxon>
        <taxon>Bacillati</taxon>
        <taxon>Actinomycetota</taxon>
        <taxon>Actinomycetes</taxon>
        <taxon>Streptosporangiales</taxon>
        <taxon>Thermomonosporaceae</taxon>
        <taxon>Actinocorallia</taxon>
    </lineage>
</organism>
<name>A0ABP6QL52_9ACTN</name>
<comment type="caution">
    <text evidence="2">The sequence shown here is derived from an EMBL/GenBank/DDBJ whole genome shotgun (WGS) entry which is preliminary data.</text>
</comment>
<keyword evidence="3" id="KW-1185">Reference proteome</keyword>